<evidence type="ECO:0000256" key="2">
    <source>
        <dbReference type="ARBA" id="ARBA00010992"/>
    </source>
</evidence>
<protein>
    <submittedName>
        <fullName evidence="8">General substrate transporter</fullName>
    </submittedName>
</protein>
<organism evidence="8 9">
    <name type="scientific">Fusarium tricinctum</name>
    <dbReference type="NCBI Taxonomy" id="61284"/>
    <lineage>
        <taxon>Eukaryota</taxon>
        <taxon>Fungi</taxon>
        <taxon>Dikarya</taxon>
        <taxon>Ascomycota</taxon>
        <taxon>Pezizomycotina</taxon>
        <taxon>Sordariomycetes</taxon>
        <taxon>Hypocreomycetidae</taxon>
        <taxon>Hypocreales</taxon>
        <taxon>Nectriaceae</taxon>
        <taxon>Fusarium</taxon>
        <taxon>Fusarium tricinctum species complex</taxon>
    </lineage>
</organism>
<feature type="transmembrane region" description="Helical" evidence="6">
    <location>
        <begin position="291"/>
        <end position="309"/>
    </location>
</feature>
<dbReference type="PROSITE" id="PS50850">
    <property type="entry name" value="MFS"/>
    <property type="match status" value="1"/>
</dbReference>
<dbReference type="Gene3D" id="1.20.1250.20">
    <property type="entry name" value="MFS general substrate transporter like domains"/>
    <property type="match status" value="1"/>
</dbReference>
<feature type="transmembrane region" description="Helical" evidence="6">
    <location>
        <begin position="141"/>
        <end position="160"/>
    </location>
</feature>
<reference evidence="8" key="1">
    <citation type="journal article" date="2021" name="Nat. Commun.">
        <title>Genetic determinants of endophytism in the Arabidopsis root mycobiome.</title>
        <authorList>
            <person name="Mesny F."/>
            <person name="Miyauchi S."/>
            <person name="Thiergart T."/>
            <person name="Pickel B."/>
            <person name="Atanasova L."/>
            <person name="Karlsson M."/>
            <person name="Huettel B."/>
            <person name="Barry K.W."/>
            <person name="Haridas S."/>
            <person name="Chen C."/>
            <person name="Bauer D."/>
            <person name="Andreopoulos W."/>
            <person name="Pangilinan J."/>
            <person name="LaButti K."/>
            <person name="Riley R."/>
            <person name="Lipzen A."/>
            <person name="Clum A."/>
            <person name="Drula E."/>
            <person name="Henrissat B."/>
            <person name="Kohler A."/>
            <person name="Grigoriev I.V."/>
            <person name="Martin F.M."/>
            <person name="Hacquard S."/>
        </authorList>
    </citation>
    <scope>NUCLEOTIDE SEQUENCE</scope>
    <source>
        <strain evidence="8">MPI-SDFR-AT-0068</strain>
    </source>
</reference>
<dbReference type="OrthoDB" id="6133115at2759"/>
<dbReference type="SUPFAM" id="SSF103473">
    <property type="entry name" value="MFS general substrate transporter"/>
    <property type="match status" value="1"/>
</dbReference>
<feature type="transmembrane region" description="Helical" evidence="6">
    <location>
        <begin position="428"/>
        <end position="450"/>
    </location>
</feature>
<name>A0A8K0RLW1_9HYPO</name>
<dbReference type="Pfam" id="PF00083">
    <property type="entry name" value="Sugar_tr"/>
    <property type="match status" value="1"/>
</dbReference>
<comment type="caution">
    <text evidence="8">The sequence shown here is derived from an EMBL/GenBank/DDBJ whole genome shotgun (WGS) entry which is preliminary data.</text>
</comment>
<feature type="transmembrane region" description="Helical" evidence="6">
    <location>
        <begin position="110"/>
        <end position="129"/>
    </location>
</feature>
<feature type="domain" description="Major facilitator superfamily (MFS) profile" evidence="7">
    <location>
        <begin position="42"/>
        <end position="492"/>
    </location>
</feature>
<dbReference type="PANTHER" id="PTHR48022:SF31">
    <property type="entry name" value="HEXOSE TRANSPORTER"/>
    <property type="match status" value="1"/>
</dbReference>
<keyword evidence="3 6" id="KW-0812">Transmembrane</keyword>
<evidence type="ECO:0000256" key="5">
    <source>
        <dbReference type="ARBA" id="ARBA00023136"/>
    </source>
</evidence>
<dbReference type="EMBL" id="JAGPXF010000008">
    <property type="protein sequence ID" value="KAH7233710.1"/>
    <property type="molecule type" value="Genomic_DNA"/>
</dbReference>
<dbReference type="GO" id="GO:0016020">
    <property type="term" value="C:membrane"/>
    <property type="evidence" value="ECO:0007669"/>
    <property type="project" value="UniProtKB-SubCell"/>
</dbReference>
<evidence type="ECO:0000256" key="4">
    <source>
        <dbReference type="ARBA" id="ARBA00022989"/>
    </source>
</evidence>
<dbReference type="PANTHER" id="PTHR48022">
    <property type="entry name" value="PLASTIDIC GLUCOSE TRANSPORTER 4"/>
    <property type="match status" value="1"/>
</dbReference>
<dbReference type="InterPro" id="IPR036259">
    <property type="entry name" value="MFS_trans_sf"/>
</dbReference>
<feature type="transmembrane region" description="Helical" evidence="6">
    <location>
        <begin position="81"/>
        <end position="103"/>
    </location>
</feature>
<gene>
    <name evidence="8" type="ORF">BKA59DRAFT_535751</name>
</gene>
<dbReference type="AlphaFoldDB" id="A0A8K0RLW1"/>
<feature type="transmembrane region" description="Helical" evidence="6">
    <location>
        <begin position="395"/>
        <end position="416"/>
    </location>
</feature>
<feature type="transmembrane region" description="Helical" evidence="6">
    <location>
        <begin position="172"/>
        <end position="194"/>
    </location>
</feature>
<keyword evidence="9" id="KW-1185">Reference proteome</keyword>
<dbReference type="InterPro" id="IPR005828">
    <property type="entry name" value="MFS_sugar_transport-like"/>
</dbReference>
<keyword evidence="5 6" id="KW-0472">Membrane</keyword>
<evidence type="ECO:0000256" key="3">
    <source>
        <dbReference type="ARBA" id="ARBA00022692"/>
    </source>
</evidence>
<dbReference type="InterPro" id="IPR020846">
    <property type="entry name" value="MFS_dom"/>
</dbReference>
<feature type="transmembrane region" description="Helical" evidence="6">
    <location>
        <begin position="357"/>
        <end position="375"/>
    </location>
</feature>
<feature type="transmembrane region" description="Helical" evidence="6">
    <location>
        <begin position="39"/>
        <end position="61"/>
    </location>
</feature>
<proteinExistence type="inferred from homology"/>
<evidence type="ECO:0000256" key="6">
    <source>
        <dbReference type="SAM" id="Phobius"/>
    </source>
</evidence>
<dbReference type="GO" id="GO:0005351">
    <property type="term" value="F:carbohydrate:proton symporter activity"/>
    <property type="evidence" value="ECO:0007669"/>
    <property type="project" value="TreeGrafter"/>
</dbReference>
<comment type="subcellular location">
    <subcellularLocation>
        <location evidence="1">Membrane</location>
        <topology evidence="1">Multi-pass membrane protein</topology>
    </subcellularLocation>
</comment>
<feature type="transmembrane region" description="Helical" evidence="6">
    <location>
        <begin position="470"/>
        <end position="488"/>
    </location>
</feature>
<evidence type="ECO:0000313" key="8">
    <source>
        <dbReference type="EMBL" id="KAH7233710.1"/>
    </source>
</evidence>
<keyword evidence="4 6" id="KW-1133">Transmembrane helix</keyword>
<feature type="transmembrane region" description="Helical" evidence="6">
    <location>
        <begin position="329"/>
        <end position="350"/>
    </location>
</feature>
<feature type="transmembrane region" description="Helical" evidence="6">
    <location>
        <begin position="200"/>
        <end position="221"/>
    </location>
</feature>
<dbReference type="Proteomes" id="UP000813427">
    <property type="component" value="Unassembled WGS sequence"/>
</dbReference>
<accession>A0A8K0RLW1</accession>
<dbReference type="InterPro" id="IPR050360">
    <property type="entry name" value="MFS_Sugar_Transporters"/>
</dbReference>
<comment type="similarity">
    <text evidence="2">Belongs to the major facilitator superfamily. Sugar transporter (TC 2.A.1.1) family.</text>
</comment>
<dbReference type="FunFam" id="1.20.1250.20:FF:000117">
    <property type="entry name" value="MFS hexose transporter"/>
    <property type="match status" value="1"/>
</dbReference>
<evidence type="ECO:0000259" key="7">
    <source>
        <dbReference type="PROSITE" id="PS50850"/>
    </source>
</evidence>
<evidence type="ECO:0000256" key="1">
    <source>
        <dbReference type="ARBA" id="ARBA00004141"/>
    </source>
</evidence>
<sequence>MGFKDLIGLGVDEKTQKLRDEAPKFEHVTWYKDPGLRILTFYSCVLCVSSMGTGWDGMYMGVVQNFESWNDFFDKPEGSRLGLLVALYQIGSVASIPLVPLIADRWGRRASIALGFILMAIGSGLQAGAPDYATYSGGRVLLGFGNSFAQIASPMLLAELCHPQHRARFTTVYNCLWNMGSLLVSWTCFGTSYWGNDWSWRFPAILQGAPGLIQLVILFWIPESPRFLIAKDRQDEALNILAKYHANGNVNHPTVQFEYREIRDTIKAEQLADNSSKYTDFLKTKGNRYRLIVLFSLGLFSQWSGNGVVSNYSARLYINAGLESENERLIITAGKTILDMVVSIGCALLVERLNRRFSFLFATGGMFLTLIFWTLTCGLFEQHQAPGANNAMIFLVWLHGVFYSTCWSGLLIGYAVEILPYSLRAKGLMFLNISVQIALLLNNYLNPLAFSAWEAPDKESLYGGNTWRLYLIYTIWVLGEVLFIYFMYVETRGPTLEEVAKVIDGDNAAVADVRLDSVEKEILTNEQAERVSSVDGKEVHEVSPSKV</sequence>
<evidence type="ECO:0000313" key="9">
    <source>
        <dbReference type="Proteomes" id="UP000813427"/>
    </source>
</evidence>